<accession>A0A8S5NNY0</accession>
<sequence>MTLGDMKQKVFRLIEEINTENKNLTDDPDFASKINDVIDQIQHELARIKKIPAIEIVEATENSKFELEDLDNFYQLNKIKGLNYERFGNIIEFQESGEAIVYYYRYPKKINHSSPDTTKLEISEDALETMPYGVAADLLKSDVSNQYGQIYANRYTELKQGLDPRFGESSCSIEGGIDF</sequence>
<protein>
    <submittedName>
        <fullName evidence="1">Uncharacterized protein</fullName>
    </submittedName>
</protein>
<reference evidence="1" key="1">
    <citation type="journal article" date="2021" name="Proc. Natl. Acad. Sci. U.S.A.">
        <title>A Catalog of Tens of Thousands of Viruses from Human Metagenomes Reveals Hidden Associations with Chronic Diseases.</title>
        <authorList>
            <person name="Tisza M.J."/>
            <person name="Buck C.B."/>
        </authorList>
    </citation>
    <scope>NUCLEOTIDE SEQUENCE</scope>
    <source>
        <strain evidence="1">CtSGm32</strain>
    </source>
</reference>
<dbReference type="EMBL" id="BK015207">
    <property type="protein sequence ID" value="DAD95978.1"/>
    <property type="molecule type" value="Genomic_DNA"/>
</dbReference>
<name>A0A8S5NNY0_9CAUD</name>
<evidence type="ECO:0000313" key="1">
    <source>
        <dbReference type="EMBL" id="DAD95978.1"/>
    </source>
</evidence>
<proteinExistence type="predicted"/>
<organism evidence="1">
    <name type="scientific">Myoviridae sp. ctSGm32</name>
    <dbReference type="NCBI Taxonomy" id="2826653"/>
    <lineage>
        <taxon>Viruses</taxon>
        <taxon>Duplodnaviria</taxon>
        <taxon>Heunggongvirae</taxon>
        <taxon>Uroviricota</taxon>
        <taxon>Caudoviricetes</taxon>
    </lineage>
</organism>